<comment type="caution">
    <text evidence="2">The sequence shown here is derived from an EMBL/GenBank/DDBJ whole genome shotgun (WGS) entry which is preliminary data.</text>
</comment>
<dbReference type="EMBL" id="CACRXK020045758">
    <property type="protein sequence ID" value="CAB4046099.1"/>
    <property type="molecule type" value="Genomic_DNA"/>
</dbReference>
<gene>
    <name evidence="2" type="ORF">PACLA_8A047517</name>
</gene>
<feature type="non-terminal residue" evidence="2">
    <location>
        <position position="189"/>
    </location>
</feature>
<organism evidence="2 3">
    <name type="scientific">Paramuricea clavata</name>
    <name type="common">Red gorgonian</name>
    <name type="synonym">Violescent sea-whip</name>
    <dbReference type="NCBI Taxonomy" id="317549"/>
    <lineage>
        <taxon>Eukaryota</taxon>
        <taxon>Metazoa</taxon>
        <taxon>Cnidaria</taxon>
        <taxon>Anthozoa</taxon>
        <taxon>Octocorallia</taxon>
        <taxon>Malacalcyonacea</taxon>
        <taxon>Plexauridae</taxon>
        <taxon>Paramuricea</taxon>
    </lineage>
</organism>
<keyword evidence="3" id="KW-1185">Reference proteome</keyword>
<evidence type="ECO:0000313" key="3">
    <source>
        <dbReference type="Proteomes" id="UP001152795"/>
    </source>
</evidence>
<feature type="region of interest" description="Disordered" evidence="1">
    <location>
        <begin position="115"/>
        <end position="143"/>
    </location>
</feature>
<dbReference type="AlphaFoldDB" id="A0A6S7LWB9"/>
<protein>
    <submittedName>
        <fullName evidence="2">Uncharacterized protein</fullName>
    </submittedName>
</protein>
<accession>A0A6S7LWB9</accession>
<evidence type="ECO:0000313" key="2">
    <source>
        <dbReference type="EMBL" id="CAB4046099.1"/>
    </source>
</evidence>
<reference evidence="2" key="1">
    <citation type="submission" date="2020-04" db="EMBL/GenBank/DDBJ databases">
        <authorList>
            <person name="Alioto T."/>
            <person name="Alioto T."/>
            <person name="Gomez Garrido J."/>
        </authorList>
    </citation>
    <scope>NUCLEOTIDE SEQUENCE</scope>
    <source>
        <strain evidence="2">A484AB</strain>
    </source>
</reference>
<feature type="compositionally biased region" description="Polar residues" evidence="1">
    <location>
        <begin position="115"/>
        <end position="124"/>
    </location>
</feature>
<proteinExistence type="predicted"/>
<name>A0A6S7LWB9_PARCT</name>
<feature type="region of interest" description="Disordered" evidence="1">
    <location>
        <begin position="165"/>
        <end position="189"/>
    </location>
</feature>
<sequence length="189" mass="20831">MSADKLWDVCDDAFETICDTLKQMVDANGKIDFLQTRKYIKTLFYVMALNPDIASEVITANAVSPDEILTAARNAEVASKERGSKIASISQTPTTTNTNDNEAFDIDAVRFQGNRGNSRGNFRVNSRFPAGRGRGNGRPTGRNNMPNAICSWCNRANHTEEQCFQKKKAKQTAQQPGRGGGRGYFQPST</sequence>
<evidence type="ECO:0000256" key="1">
    <source>
        <dbReference type="SAM" id="MobiDB-lite"/>
    </source>
</evidence>
<dbReference type="Proteomes" id="UP001152795">
    <property type="component" value="Unassembled WGS sequence"/>
</dbReference>